<comment type="caution">
    <text evidence="1">The sequence shown here is derived from an EMBL/GenBank/DDBJ whole genome shotgun (WGS) entry which is preliminary data.</text>
</comment>
<dbReference type="Proteomes" id="UP000654401">
    <property type="component" value="Unassembled WGS sequence"/>
</dbReference>
<protein>
    <submittedName>
        <fullName evidence="1">DUF3301 domain-containing protein</fullName>
    </submittedName>
</protein>
<reference evidence="1 2" key="1">
    <citation type="submission" date="2020-08" db="EMBL/GenBank/DDBJ databases">
        <title>Bridging the membrane lipid divide: bacteria of the FCB group superphylum have the potential to synthesize archaeal ether lipids.</title>
        <authorList>
            <person name="Villanueva L."/>
            <person name="Von Meijenfeldt F.A.B."/>
            <person name="Westbye A.B."/>
            <person name="Yadav S."/>
            <person name="Hopmans E.C."/>
            <person name="Dutilh B.E."/>
            <person name="Sinninghe Damste J.S."/>
        </authorList>
    </citation>
    <scope>NUCLEOTIDE SEQUENCE [LARGE SCALE GENOMIC DNA]</scope>
    <source>
        <strain evidence="1">NIOZ-UU100</strain>
    </source>
</reference>
<dbReference type="EMBL" id="JACNFK010000020">
    <property type="protein sequence ID" value="MBC8519280.1"/>
    <property type="molecule type" value="Genomic_DNA"/>
</dbReference>
<dbReference type="Pfam" id="PF11743">
    <property type="entry name" value="DUF3301"/>
    <property type="match status" value="1"/>
</dbReference>
<evidence type="ECO:0000313" key="2">
    <source>
        <dbReference type="Proteomes" id="UP000654401"/>
    </source>
</evidence>
<proteinExistence type="predicted"/>
<organism evidence="1 2">
    <name type="scientific">Candidatus Thiopontia autotrophica</name>
    <dbReference type="NCBI Taxonomy" id="2841688"/>
    <lineage>
        <taxon>Bacteria</taxon>
        <taxon>Pseudomonadati</taxon>
        <taxon>Pseudomonadota</taxon>
        <taxon>Gammaproteobacteria</taxon>
        <taxon>Candidatus Thiopontia</taxon>
    </lineage>
</organism>
<sequence length="118" mass="13678">MRDLIETLLLVGIPLSAIFFWSDSMRARERAITVCRLTCKNYGAQLLDQTVSLRRIRLRRDSSGRIRFYRTYSFDYSYDGTDRFQGTMTMLGPYSDLIHIDPPQDPTIVPPPENIVTL</sequence>
<gene>
    <name evidence="1" type="ORF">H8D24_02595</name>
</gene>
<name>A0A8J6PCG5_9GAMM</name>
<evidence type="ECO:0000313" key="1">
    <source>
        <dbReference type="EMBL" id="MBC8519280.1"/>
    </source>
</evidence>
<dbReference type="InterPro" id="IPR021732">
    <property type="entry name" value="DUF3301"/>
</dbReference>
<accession>A0A8J6PCG5</accession>
<dbReference type="AlphaFoldDB" id="A0A8J6PCG5"/>